<dbReference type="EMBL" id="QYBA01000081">
    <property type="protein sequence ID" value="TKY92071.1"/>
    <property type="molecule type" value="Genomic_DNA"/>
</dbReference>
<sequence>MTTEEVKKETPKKKKESGKQVVIPLLQHIGITCKPLVKVKDEVLIGQKIGENSDGLCASVHSSIAGHVVAIEERLHPLCGKISSIVIESDETNRAIEYNPHNNPSKEDIINAVQEAGIVDLTGYPLYDMLTTYNRIDTVLINLTFPSDVNSNCAPENIPKIIEGMKLLMKGSGALDGAFIIHKYNQSLSSVIKSKLHDENIEIFTVKDNYSPTMANLLAYEITGIPVPNTQTPLDAGVILSSASGALAVTRAVNEGIPHIEANVTVSGAVRNPGTRRVNIGTSFKEVIQSSGGYSGEPGKIIMNGSLNGTAQPNDEVPVIKSTTEIIVQSTDEVLCESPGPCIHCARCVDVCPVNILPGRIASFSDMGMYDECFKMHVSSCIECGQCFYVCPSNRHLVQLIKFAKVELVKLLTIPDEEATPIPGCQTCENPCLLGEPFISGGIA</sequence>
<organism evidence="1 2">
    <name type="scientific">Candidatus Methanomarinus sp</name>
    <dbReference type="NCBI Taxonomy" id="3386244"/>
    <lineage>
        <taxon>Archaea</taxon>
        <taxon>Methanobacteriati</taxon>
        <taxon>Methanobacteriota</taxon>
        <taxon>Stenosarchaea group</taxon>
        <taxon>Methanomicrobia</taxon>
        <taxon>Methanosarcinales</taxon>
        <taxon>ANME-2 cluster</taxon>
        <taxon>Candidatus Methanocomedenaceae</taxon>
        <taxon>Candidatus Methanomarinus</taxon>
    </lineage>
</organism>
<name>A0AC61SBR7_9EURY</name>
<protein>
    <submittedName>
        <fullName evidence="1">RnfABCDGE type electron transport complex subunit C</fullName>
    </submittedName>
</protein>
<dbReference type="Proteomes" id="UP000315423">
    <property type="component" value="Unassembled WGS sequence"/>
</dbReference>
<proteinExistence type="predicted"/>
<accession>A0AC61SBR7</accession>
<gene>
    <name evidence="1" type="ORF">C5S46_02530</name>
</gene>
<evidence type="ECO:0000313" key="2">
    <source>
        <dbReference type="Proteomes" id="UP000315423"/>
    </source>
</evidence>
<evidence type="ECO:0000313" key="1">
    <source>
        <dbReference type="EMBL" id="TKY92071.1"/>
    </source>
</evidence>
<reference evidence="1" key="1">
    <citation type="submission" date="2018-09" db="EMBL/GenBank/DDBJ databases">
        <title>A genomic encyclopedia of anaerobic methanotrophic archaea.</title>
        <authorList>
            <person name="Skennerton C.T."/>
            <person name="Chadwick G.L."/>
            <person name="Laso-Perez R."/>
            <person name="Leu A.O."/>
            <person name="Speth D.R."/>
            <person name="Yu H."/>
            <person name="Morgan-Lang C."/>
            <person name="Hatzenpichler R."/>
            <person name="Goudeau D."/>
            <person name="Malmstrom R."/>
            <person name="Woyke T."/>
            <person name="Hallam S."/>
            <person name="Tyson G.W."/>
            <person name="Wegener G."/>
            <person name="Boetius A."/>
            <person name="Orphan V.J."/>
        </authorList>
    </citation>
    <scope>NUCLEOTIDE SEQUENCE</scope>
    <source>
        <strain evidence="1">CONS3730D10UFb2</strain>
    </source>
</reference>
<comment type="caution">
    <text evidence="1">The sequence shown here is derived from an EMBL/GenBank/DDBJ whole genome shotgun (WGS) entry which is preliminary data.</text>
</comment>